<dbReference type="InterPro" id="IPR050090">
    <property type="entry name" value="Tyrosine_recombinase_XerCD"/>
</dbReference>
<accession>A0A4R1LBM7</accession>
<dbReference type="GO" id="GO:0006310">
    <property type="term" value="P:DNA recombination"/>
    <property type="evidence" value="ECO:0007669"/>
    <property type="project" value="UniProtKB-KW"/>
</dbReference>
<dbReference type="GO" id="GO:0003677">
    <property type="term" value="F:DNA binding"/>
    <property type="evidence" value="ECO:0007669"/>
    <property type="project" value="UniProtKB-UniRule"/>
</dbReference>
<comment type="caution">
    <text evidence="8">The sequence shown here is derived from an EMBL/GenBank/DDBJ whole genome shotgun (WGS) entry which is preliminary data.</text>
</comment>
<evidence type="ECO:0000256" key="3">
    <source>
        <dbReference type="ARBA" id="ARBA00023125"/>
    </source>
</evidence>
<comment type="similarity">
    <text evidence="1">Belongs to the 'phage' integrase family.</text>
</comment>
<dbReference type="InterPro" id="IPR013762">
    <property type="entry name" value="Integrase-like_cat_sf"/>
</dbReference>
<dbReference type="OrthoDB" id="9803188at2"/>
<dbReference type="InterPro" id="IPR044068">
    <property type="entry name" value="CB"/>
</dbReference>
<evidence type="ECO:0000259" key="6">
    <source>
        <dbReference type="PROSITE" id="PS51898"/>
    </source>
</evidence>
<dbReference type="AlphaFoldDB" id="A0A4R1LBM7"/>
<dbReference type="Gene3D" id="1.10.443.10">
    <property type="entry name" value="Intergrase catalytic core"/>
    <property type="match status" value="1"/>
</dbReference>
<protein>
    <submittedName>
        <fullName evidence="8">Site-specific recombinase XerD</fullName>
    </submittedName>
</protein>
<dbReference type="InterPro" id="IPR002104">
    <property type="entry name" value="Integrase_catalytic"/>
</dbReference>
<dbReference type="GO" id="GO:0015074">
    <property type="term" value="P:DNA integration"/>
    <property type="evidence" value="ECO:0007669"/>
    <property type="project" value="UniProtKB-KW"/>
</dbReference>
<dbReference type="Gene3D" id="1.10.150.130">
    <property type="match status" value="1"/>
</dbReference>
<dbReference type="PROSITE" id="PS51898">
    <property type="entry name" value="TYR_RECOMBINASE"/>
    <property type="match status" value="1"/>
</dbReference>
<dbReference type="SUPFAM" id="SSF56349">
    <property type="entry name" value="DNA breaking-rejoining enzymes"/>
    <property type="match status" value="1"/>
</dbReference>
<dbReference type="InterPro" id="IPR010998">
    <property type="entry name" value="Integrase_recombinase_N"/>
</dbReference>
<reference evidence="8 9" key="1">
    <citation type="submission" date="2019-03" db="EMBL/GenBank/DDBJ databases">
        <title>Genomic Encyclopedia of Type Strains, Phase IV (KMG-IV): sequencing the most valuable type-strain genomes for metagenomic binning, comparative biology and taxonomic classification.</title>
        <authorList>
            <person name="Goeker M."/>
        </authorList>
    </citation>
    <scope>NUCLEOTIDE SEQUENCE [LARGE SCALE GENOMIC DNA]</scope>
    <source>
        <strain evidence="8 9">DSM 103428</strain>
    </source>
</reference>
<dbReference type="InterPro" id="IPR011010">
    <property type="entry name" value="DNA_brk_join_enz"/>
</dbReference>
<proteinExistence type="inferred from homology"/>
<dbReference type="RefSeq" id="WP_131992157.1">
    <property type="nucleotide sequence ID" value="NZ_SMGK01000001.1"/>
</dbReference>
<evidence type="ECO:0000256" key="5">
    <source>
        <dbReference type="PROSITE-ProRule" id="PRU01248"/>
    </source>
</evidence>
<dbReference type="Pfam" id="PF00589">
    <property type="entry name" value="Phage_integrase"/>
    <property type="match status" value="1"/>
</dbReference>
<evidence type="ECO:0000259" key="7">
    <source>
        <dbReference type="PROSITE" id="PS51900"/>
    </source>
</evidence>
<evidence type="ECO:0000256" key="1">
    <source>
        <dbReference type="ARBA" id="ARBA00008857"/>
    </source>
</evidence>
<sequence length="372" mass="41635">MPKARERDGVFQRKDRGGWWISYIDASGQRRKEKVVAHTRTQALKVLSAVKTRTERDKVLGVKAASEITTTELLARFKRHQKTRLRSTTFERLEGILKTLKANLPELAKEITRKTVADFISKRAETVSAGTIQKEVTTLKHALKLAVEWELLQRNVAQGAKMPKAPEGRTRYLSPSELKTALEAAPEWMRLPLALAAFTGMRRGELLSLRWTDVDLENRRLYLRETKNGSLRVLPLNELAFRLLANLPQSTPGDLVLDGLDGQKLSVYTRRLFQGLGIQDASFHSLRHTAASWLVMGGVDLYAVGQLLGHRTPRMTQRYAHLSPSYMAGAVGKLDTVFEGVMPERAVDSSTFVPVESPQLVGVTAVMSKLLN</sequence>
<dbReference type="Proteomes" id="UP000295210">
    <property type="component" value="Unassembled WGS sequence"/>
</dbReference>
<keyword evidence="4" id="KW-0233">DNA recombination</keyword>
<feature type="domain" description="Tyr recombinase" evidence="6">
    <location>
        <begin position="168"/>
        <end position="332"/>
    </location>
</feature>
<name>A0A4R1LBM7_9BACT</name>
<keyword evidence="9" id="KW-1185">Reference proteome</keyword>
<organism evidence="8 9">
    <name type="scientific">Acidipila rosea</name>
    <dbReference type="NCBI Taxonomy" id="768535"/>
    <lineage>
        <taxon>Bacteria</taxon>
        <taxon>Pseudomonadati</taxon>
        <taxon>Acidobacteriota</taxon>
        <taxon>Terriglobia</taxon>
        <taxon>Terriglobales</taxon>
        <taxon>Acidobacteriaceae</taxon>
        <taxon>Acidipila</taxon>
    </lineage>
</organism>
<evidence type="ECO:0000256" key="2">
    <source>
        <dbReference type="ARBA" id="ARBA00022908"/>
    </source>
</evidence>
<dbReference type="PROSITE" id="PS51900">
    <property type="entry name" value="CB"/>
    <property type="match status" value="1"/>
</dbReference>
<dbReference type="PANTHER" id="PTHR30349:SF64">
    <property type="entry name" value="PROPHAGE INTEGRASE INTD-RELATED"/>
    <property type="match status" value="1"/>
</dbReference>
<dbReference type="PANTHER" id="PTHR30349">
    <property type="entry name" value="PHAGE INTEGRASE-RELATED"/>
    <property type="match status" value="1"/>
</dbReference>
<evidence type="ECO:0000256" key="4">
    <source>
        <dbReference type="ARBA" id="ARBA00023172"/>
    </source>
</evidence>
<keyword evidence="3 5" id="KW-0238">DNA-binding</keyword>
<keyword evidence="2" id="KW-0229">DNA integration</keyword>
<dbReference type="EMBL" id="SMGK01000001">
    <property type="protein sequence ID" value="TCK75878.1"/>
    <property type="molecule type" value="Genomic_DNA"/>
</dbReference>
<evidence type="ECO:0000313" key="9">
    <source>
        <dbReference type="Proteomes" id="UP000295210"/>
    </source>
</evidence>
<dbReference type="CDD" id="cd00796">
    <property type="entry name" value="INT_Rci_Hp1_C"/>
    <property type="match status" value="1"/>
</dbReference>
<evidence type="ECO:0000313" key="8">
    <source>
        <dbReference type="EMBL" id="TCK75878.1"/>
    </source>
</evidence>
<feature type="domain" description="Core-binding (CB)" evidence="7">
    <location>
        <begin position="68"/>
        <end position="147"/>
    </location>
</feature>
<gene>
    <name evidence="8" type="ORF">C7378_0877</name>
</gene>